<feature type="compositionally biased region" description="Low complexity" evidence="1">
    <location>
        <begin position="195"/>
        <end position="209"/>
    </location>
</feature>
<keyword evidence="2" id="KW-0732">Signal</keyword>
<evidence type="ECO:0000313" key="4">
    <source>
        <dbReference type="Proteomes" id="UP000295192"/>
    </source>
</evidence>
<dbReference type="AlphaFoldDB" id="A0A484BSP9"/>
<organism evidence="3 4">
    <name type="scientific">Drosophila navojoa</name>
    <name type="common">Fruit fly</name>
    <dbReference type="NCBI Taxonomy" id="7232"/>
    <lineage>
        <taxon>Eukaryota</taxon>
        <taxon>Metazoa</taxon>
        <taxon>Ecdysozoa</taxon>
        <taxon>Arthropoda</taxon>
        <taxon>Hexapoda</taxon>
        <taxon>Insecta</taxon>
        <taxon>Pterygota</taxon>
        <taxon>Neoptera</taxon>
        <taxon>Endopterygota</taxon>
        <taxon>Diptera</taxon>
        <taxon>Brachycera</taxon>
        <taxon>Muscomorpha</taxon>
        <taxon>Ephydroidea</taxon>
        <taxon>Drosophilidae</taxon>
        <taxon>Drosophila</taxon>
    </lineage>
</organism>
<dbReference type="STRING" id="7232.A0A484BSP9"/>
<comment type="caution">
    <text evidence="3">The sequence shown here is derived from an EMBL/GenBank/DDBJ whole genome shotgun (WGS) entry which is preliminary data.</text>
</comment>
<gene>
    <name evidence="3" type="ORF">AWZ03_002780</name>
</gene>
<reference evidence="3 4" key="1">
    <citation type="journal article" date="2019" name="J. Hered.">
        <title>An Improved Genome Assembly for Drosophila navojoa, the Basal Species in the mojavensis Cluster.</title>
        <authorList>
            <person name="Vanderlinde T."/>
            <person name="Dupim E.G."/>
            <person name="Nazario-Yepiz N.O."/>
            <person name="Carvalho A.B."/>
        </authorList>
    </citation>
    <scope>NUCLEOTIDE SEQUENCE [LARGE SCALE GENOMIC DNA]</scope>
    <source>
        <strain evidence="3">Navoj_Jal97</strain>
        <tissue evidence="3">Whole organism</tissue>
    </source>
</reference>
<protein>
    <submittedName>
        <fullName evidence="3">Uncharacterized protein</fullName>
    </submittedName>
</protein>
<dbReference type="EMBL" id="LSRL02000013">
    <property type="protein sequence ID" value="TDG50791.1"/>
    <property type="molecule type" value="Genomic_DNA"/>
</dbReference>
<sequence>MYWRSRFCLLVLFLALVAAQKSKSKSSDRPQGRTLGLLTPLLLGAAASPLYDVPVLPVGGTTGGGSGSGTQSDSYYGGAGGGVGVGGYPGYGSYYGYGYPSLGLGYPSFGLGYPSYANYLGYPSYGYNRPSYNYNSYNRPNYNYNNYNRPNYNNYNNYAGYQRPTQYPGSYYGYRPSYNNFNNYGNGGSYGNRPAAYPTPVSSSPSSGGTATGGAGSQLTTAQAAQIAGLLGQALGSSLRPLLANGGAGGAGGAGINAQALSNILSTISQG</sequence>
<dbReference type="OMA" id="RPSYYNY"/>
<keyword evidence="4" id="KW-1185">Reference proteome</keyword>
<evidence type="ECO:0000256" key="2">
    <source>
        <dbReference type="SAM" id="SignalP"/>
    </source>
</evidence>
<accession>A0A484BSP9</accession>
<name>A0A484BSP9_DRONA</name>
<dbReference type="Proteomes" id="UP000295192">
    <property type="component" value="Unassembled WGS sequence"/>
</dbReference>
<feature type="chain" id="PRO_5019813317" evidence="2">
    <location>
        <begin position="20"/>
        <end position="271"/>
    </location>
</feature>
<proteinExistence type="predicted"/>
<feature type="region of interest" description="Disordered" evidence="1">
    <location>
        <begin position="195"/>
        <end position="216"/>
    </location>
</feature>
<evidence type="ECO:0000256" key="1">
    <source>
        <dbReference type="SAM" id="MobiDB-lite"/>
    </source>
</evidence>
<evidence type="ECO:0000313" key="3">
    <source>
        <dbReference type="EMBL" id="TDG50791.1"/>
    </source>
</evidence>
<feature type="signal peptide" evidence="2">
    <location>
        <begin position="1"/>
        <end position="19"/>
    </location>
</feature>